<accession>A0A1S7PSQ2</accession>
<evidence type="ECO:0000313" key="2">
    <source>
        <dbReference type="Proteomes" id="UP000191987"/>
    </source>
</evidence>
<dbReference type="AlphaFoldDB" id="A0A1S7PSQ2"/>
<gene>
    <name evidence="1" type="ORF">AGR7C_Cc170047</name>
</gene>
<name>A0A1S7PSQ2_9HYPH</name>
<organism evidence="1 2">
    <name type="scientific">Agrobacterium deltaense Zutra 3/1</name>
    <dbReference type="NCBI Taxonomy" id="1183427"/>
    <lineage>
        <taxon>Bacteria</taxon>
        <taxon>Pseudomonadati</taxon>
        <taxon>Pseudomonadota</taxon>
        <taxon>Alphaproteobacteria</taxon>
        <taxon>Hyphomicrobiales</taxon>
        <taxon>Rhizobiaceae</taxon>
        <taxon>Rhizobium/Agrobacterium group</taxon>
        <taxon>Agrobacterium</taxon>
    </lineage>
</organism>
<proteinExistence type="predicted"/>
<evidence type="ECO:0000313" key="1">
    <source>
        <dbReference type="EMBL" id="CUX25836.1"/>
    </source>
</evidence>
<sequence length="29" mass="3198">MFLEAKRSTASLLVVKIQKVSPLAIANIR</sequence>
<reference evidence="1 2" key="1">
    <citation type="submission" date="2016-01" db="EMBL/GenBank/DDBJ databases">
        <authorList>
            <person name="Oliw E.H."/>
        </authorList>
    </citation>
    <scope>NUCLEOTIDE SEQUENCE [LARGE SCALE GENOMIC DNA]</scope>
    <source>
        <strain evidence="1 2">Zutra 3-1</strain>
    </source>
</reference>
<protein>
    <submittedName>
        <fullName evidence="1">Uncharacterized protein</fullName>
    </submittedName>
</protein>
<dbReference type="EMBL" id="FBWG01000009">
    <property type="protein sequence ID" value="CUX25836.1"/>
    <property type="molecule type" value="Genomic_DNA"/>
</dbReference>
<dbReference type="Proteomes" id="UP000191987">
    <property type="component" value="Unassembled WGS sequence"/>
</dbReference>